<evidence type="ECO:0008006" key="2">
    <source>
        <dbReference type="Google" id="ProtNLM"/>
    </source>
</evidence>
<gene>
    <name evidence="1" type="ORF">LCGC14_2151330</name>
</gene>
<name>A0A0F9G8J6_9ZZZZ</name>
<dbReference type="AlphaFoldDB" id="A0A0F9G8J6"/>
<proteinExistence type="predicted"/>
<organism evidence="1">
    <name type="scientific">marine sediment metagenome</name>
    <dbReference type="NCBI Taxonomy" id="412755"/>
    <lineage>
        <taxon>unclassified sequences</taxon>
        <taxon>metagenomes</taxon>
        <taxon>ecological metagenomes</taxon>
    </lineage>
</organism>
<protein>
    <recommendedName>
        <fullName evidence="2">Phage tail protein</fullName>
    </recommendedName>
</protein>
<comment type="caution">
    <text evidence="1">The sequence shown here is derived from an EMBL/GenBank/DDBJ whole genome shotgun (WGS) entry which is preliminary data.</text>
</comment>
<dbReference type="EMBL" id="LAZR01027415">
    <property type="protein sequence ID" value="KKL65805.1"/>
    <property type="molecule type" value="Genomic_DNA"/>
</dbReference>
<reference evidence="1" key="1">
    <citation type="journal article" date="2015" name="Nature">
        <title>Complex archaea that bridge the gap between prokaryotes and eukaryotes.</title>
        <authorList>
            <person name="Spang A."/>
            <person name="Saw J.H."/>
            <person name="Jorgensen S.L."/>
            <person name="Zaremba-Niedzwiedzka K."/>
            <person name="Martijn J."/>
            <person name="Lind A.E."/>
            <person name="van Eijk R."/>
            <person name="Schleper C."/>
            <person name="Guy L."/>
            <person name="Ettema T.J."/>
        </authorList>
    </citation>
    <scope>NUCLEOTIDE SEQUENCE</scope>
</reference>
<accession>A0A0F9G8J6</accession>
<sequence length="154" mass="16210">MAMGKDAKLYYLSTGTRVTWGSPAAAPANLAEISTVRDLTLPGERHVGDTSARGDDHDTGDVGAISSKELSFDLAHRDTDAGRDALRDAFEGRTVIALAVLNGGKAVVGARGLWADWKVSKFEEVQTLTGAIGYNVTVVKYASGVDGEWVVVSA</sequence>
<evidence type="ECO:0000313" key="1">
    <source>
        <dbReference type="EMBL" id="KKL65805.1"/>
    </source>
</evidence>